<gene>
    <name evidence="1" type="ORF">GCM10009430_07860</name>
</gene>
<evidence type="ECO:0000313" key="1">
    <source>
        <dbReference type="EMBL" id="GAA0714530.1"/>
    </source>
</evidence>
<accession>A0ABN1IIN2</accession>
<keyword evidence="2" id="KW-1185">Reference proteome</keyword>
<evidence type="ECO:0000313" key="2">
    <source>
        <dbReference type="Proteomes" id="UP001501758"/>
    </source>
</evidence>
<protein>
    <submittedName>
        <fullName evidence="1">Uncharacterized protein</fullName>
    </submittedName>
</protein>
<dbReference type="Proteomes" id="UP001501758">
    <property type="component" value="Unassembled WGS sequence"/>
</dbReference>
<organism evidence="1 2">
    <name type="scientific">Aquimarina litoralis</name>
    <dbReference type="NCBI Taxonomy" id="584605"/>
    <lineage>
        <taxon>Bacteria</taxon>
        <taxon>Pseudomonadati</taxon>
        <taxon>Bacteroidota</taxon>
        <taxon>Flavobacteriia</taxon>
        <taxon>Flavobacteriales</taxon>
        <taxon>Flavobacteriaceae</taxon>
        <taxon>Aquimarina</taxon>
    </lineage>
</organism>
<comment type="caution">
    <text evidence="1">The sequence shown here is derived from an EMBL/GenBank/DDBJ whole genome shotgun (WGS) entry which is preliminary data.</text>
</comment>
<name>A0ABN1IIN2_9FLAO</name>
<reference evidence="1 2" key="1">
    <citation type="journal article" date="2019" name="Int. J. Syst. Evol. Microbiol.">
        <title>The Global Catalogue of Microorganisms (GCM) 10K type strain sequencing project: providing services to taxonomists for standard genome sequencing and annotation.</title>
        <authorList>
            <consortium name="The Broad Institute Genomics Platform"/>
            <consortium name="The Broad Institute Genome Sequencing Center for Infectious Disease"/>
            <person name="Wu L."/>
            <person name="Ma J."/>
        </authorList>
    </citation>
    <scope>NUCLEOTIDE SEQUENCE [LARGE SCALE GENOMIC DNA]</scope>
    <source>
        <strain evidence="1 2">JCM 15974</strain>
    </source>
</reference>
<dbReference type="EMBL" id="BAAAGE010000001">
    <property type="protein sequence ID" value="GAA0714530.1"/>
    <property type="molecule type" value="Genomic_DNA"/>
</dbReference>
<sequence>MGRSLARNQEKGMITKASNRSIQITRLIYFRSISVQADILCFSNKAIIKNTMDEMAMEIADVLITLSLFFSLLKNLKKAVSIP</sequence>
<proteinExistence type="predicted"/>